<dbReference type="Gene3D" id="2.30.30.940">
    <property type="match status" value="1"/>
</dbReference>
<keyword evidence="1 3" id="KW-0547">Nucleotide-binding</keyword>
<dbReference type="Gene3D" id="1.10.10.2220">
    <property type="match status" value="1"/>
</dbReference>
<feature type="binding site" evidence="3">
    <location>
        <begin position="362"/>
        <end position="366"/>
    </location>
    <ligand>
        <name>ATP</name>
        <dbReference type="ChEBI" id="CHEBI:30616"/>
    </ligand>
</feature>
<proteinExistence type="inferred from homology"/>
<dbReference type="Pfam" id="PF13245">
    <property type="entry name" value="AAA_19"/>
    <property type="match status" value="1"/>
</dbReference>
<protein>
    <recommendedName>
        <fullName evidence="3">ATP-dependent RecD2 DNA helicase</fullName>
        <ecNumber evidence="3">5.6.2.3</ecNumber>
    </recommendedName>
    <alternativeName>
        <fullName evidence="3">DNA 5'-3' helicase subunit RecD2</fullName>
    </alternativeName>
</protein>
<reference evidence="5 6" key="1">
    <citation type="submission" date="2018-09" db="EMBL/GenBank/DDBJ databases">
        <title>YIM 75507 draft genome.</title>
        <authorList>
            <person name="Tang S."/>
            <person name="Feng Y."/>
        </authorList>
    </citation>
    <scope>NUCLEOTIDE SEQUENCE [LARGE SCALE GENOMIC DNA]</scope>
    <source>
        <strain evidence="5 6">YIM 75507</strain>
    </source>
</reference>
<dbReference type="GO" id="GO:0009338">
    <property type="term" value="C:exodeoxyribonuclease V complex"/>
    <property type="evidence" value="ECO:0007669"/>
    <property type="project" value="TreeGrafter"/>
</dbReference>
<evidence type="ECO:0000259" key="4">
    <source>
        <dbReference type="SMART" id="SM00278"/>
    </source>
</evidence>
<dbReference type="SUPFAM" id="SSF52540">
    <property type="entry name" value="P-loop containing nucleoside triphosphate hydrolases"/>
    <property type="match status" value="2"/>
</dbReference>
<keyword evidence="3" id="KW-0378">Hydrolase</keyword>
<dbReference type="Pfam" id="PF13538">
    <property type="entry name" value="UvrD_C_2"/>
    <property type="match status" value="1"/>
</dbReference>
<dbReference type="GO" id="GO:0006310">
    <property type="term" value="P:DNA recombination"/>
    <property type="evidence" value="ECO:0007669"/>
    <property type="project" value="InterPro"/>
</dbReference>
<feature type="domain" description="Helix-hairpin-helix DNA-binding motif class 1" evidence="4">
    <location>
        <begin position="102"/>
        <end position="116"/>
    </location>
</feature>
<evidence type="ECO:0000256" key="1">
    <source>
        <dbReference type="ARBA" id="ARBA00022741"/>
    </source>
</evidence>
<keyword evidence="3" id="KW-0413">Isomerase</keyword>
<evidence type="ECO:0000313" key="6">
    <source>
        <dbReference type="Proteomes" id="UP000265768"/>
    </source>
</evidence>
<dbReference type="Pfam" id="PF23139">
    <property type="entry name" value="OB_YrrC"/>
    <property type="match status" value="1"/>
</dbReference>
<dbReference type="InterPro" id="IPR010994">
    <property type="entry name" value="RuvA_2-like"/>
</dbReference>
<dbReference type="InterPro" id="IPR003583">
    <property type="entry name" value="Hlx-hairpin-Hlx_DNA-bd_motif"/>
</dbReference>
<dbReference type="Pfam" id="PF14520">
    <property type="entry name" value="HHH_5"/>
    <property type="match status" value="1"/>
</dbReference>
<dbReference type="Pfam" id="PF18335">
    <property type="entry name" value="SH3_13"/>
    <property type="match status" value="1"/>
</dbReference>
<dbReference type="InterPro" id="IPR027417">
    <property type="entry name" value="P-loop_NTPase"/>
</dbReference>
<keyword evidence="6" id="KW-1185">Reference proteome</keyword>
<dbReference type="Gene3D" id="3.40.50.300">
    <property type="entry name" value="P-loop containing nucleotide triphosphate hydrolases"/>
    <property type="match status" value="2"/>
</dbReference>
<dbReference type="GO" id="GO:0017116">
    <property type="term" value="F:single-stranded DNA helicase activity"/>
    <property type="evidence" value="ECO:0007669"/>
    <property type="project" value="TreeGrafter"/>
</dbReference>
<dbReference type="Gene3D" id="1.10.150.20">
    <property type="entry name" value="5' to 3' exonuclease, C-terminal subdomain"/>
    <property type="match status" value="1"/>
</dbReference>
<dbReference type="SUPFAM" id="SSF47781">
    <property type="entry name" value="RuvA domain 2-like"/>
    <property type="match status" value="1"/>
</dbReference>
<evidence type="ECO:0000313" key="5">
    <source>
        <dbReference type="EMBL" id="RJL31027.1"/>
    </source>
</evidence>
<name>A0A3A4AYV1_9ACTN</name>
<feature type="domain" description="Helix-hairpin-helix DNA-binding motif class 1" evidence="4">
    <location>
        <begin position="194"/>
        <end position="213"/>
    </location>
</feature>
<dbReference type="GO" id="GO:0016887">
    <property type="term" value="F:ATP hydrolysis activity"/>
    <property type="evidence" value="ECO:0007669"/>
    <property type="project" value="RHEA"/>
</dbReference>
<dbReference type="EMBL" id="QZEY01000008">
    <property type="protein sequence ID" value="RJL31027.1"/>
    <property type="molecule type" value="Genomic_DNA"/>
</dbReference>
<dbReference type="CDD" id="cd17933">
    <property type="entry name" value="DEXSc_RecD-like"/>
    <property type="match status" value="1"/>
</dbReference>
<dbReference type="GO" id="GO:0005524">
    <property type="term" value="F:ATP binding"/>
    <property type="evidence" value="ECO:0007669"/>
    <property type="project" value="UniProtKB-UniRule"/>
</dbReference>
<dbReference type="InterPro" id="IPR029493">
    <property type="entry name" value="RecD2-like_HHH"/>
</dbReference>
<keyword evidence="3 5" id="KW-0347">Helicase</keyword>
<keyword evidence="3" id="KW-0238">DNA-binding</keyword>
<dbReference type="NCBIfam" id="TIGR01448">
    <property type="entry name" value="recD_rel"/>
    <property type="match status" value="1"/>
</dbReference>
<organism evidence="5 6">
    <name type="scientific">Bailinhaonella thermotolerans</name>
    <dbReference type="NCBI Taxonomy" id="1070861"/>
    <lineage>
        <taxon>Bacteria</taxon>
        <taxon>Bacillati</taxon>
        <taxon>Actinomycetota</taxon>
        <taxon>Actinomycetes</taxon>
        <taxon>Streptosporangiales</taxon>
        <taxon>Streptosporangiaceae</taxon>
        <taxon>Bailinhaonella</taxon>
    </lineage>
</organism>
<dbReference type="PANTHER" id="PTHR43788">
    <property type="entry name" value="DNA2/NAM7 HELICASE FAMILY MEMBER"/>
    <property type="match status" value="1"/>
</dbReference>
<dbReference type="InterPro" id="IPR006345">
    <property type="entry name" value="RecD2"/>
</dbReference>
<comment type="catalytic activity">
    <reaction evidence="3">
        <text>ATP + H2O = ADP + phosphate + H(+)</text>
        <dbReference type="Rhea" id="RHEA:13065"/>
        <dbReference type="ChEBI" id="CHEBI:15377"/>
        <dbReference type="ChEBI" id="CHEBI:15378"/>
        <dbReference type="ChEBI" id="CHEBI:30616"/>
        <dbReference type="ChEBI" id="CHEBI:43474"/>
        <dbReference type="ChEBI" id="CHEBI:456216"/>
        <dbReference type="EC" id="5.6.2.3"/>
    </reaction>
</comment>
<keyword evidence="2 3" id="KW-0067">ATP-binding</keyword>
<comment type="similarity">
    <text evidence="3">Belongs to the RecD family. RecD2 subfamily.</text>
</comment>
<dbReference type="GO" id="GO:0006281">
    <property type="term" value="P:DNA repair"/>
    <property type="evidence" value="ECO:0007669"/>
    <property type="project" value="InterPro"/>
</dbReference>
<comment type="function">
    <text evidence="3">DNA-dependent ATPase and ATP-dependent 5'-3' DNA helicase. Has no activity on blunt DNA or DNA with 3'-overhangs, requires at least 10 bases of 5'-ssDNA for helicase activity.</text>
</comment>
<dbReference type="OrthoDB" id="9763659at2"/>
<dbReference type="HAMAP" id="MF_01488">
    <property type="entry name" value="RecD2"/>
    <property type="match status" value="1"/>
</dbReference>
<comment type="caution">
    <text evidence="5">The sequence shown here is derived from an EMBL/GenBank/DDBJ whole genome shotgun (WGS) entry which is preliminary data.</text>
</comment>
<dbReference type="GO" id="GO:0003677">
    <property type="term" value="F:DNA binding"/>
    <property type="evidence" value="ECO:0007669"/>
    <property type="project" value="UniProtKB-UniRule"/>
</dbReference>
<accession>A0A3A4AYV1</accession>
<dbReference type="RefSeq" id="WP_119928450.1">
    <property type="nucleotide sequence ID" value="NZ_QZEY01000008.1"/>
</dbReference>
<dbReference type="Pfam" id="PF14490">
    <property type="entry name" value="HHH_RecD2"/>
    <property type="match status" value="1"/>
</dbReference>
<dbReference type="GO" id="GO:0043139">
    <property type="term" value="F:5'-3' DNA helicase activity"/>
    <property type="evidence" value="ECO:0007669"/>
    <property type="project" value="UniProtKB-UniRule"/>
</dbReference>
<dbReference type="InterPro" id="IPR027785">
    <property type="entry name" value="UvrD-like_helicase_C"/>
</dbReference>
<dbReference type="InterPro" id="IPR041451">
    <property type="entry name" value="RecD2_SH13"/>
</dbReference>
<evidence type="ECO:0000256" key="3">
    <source>
        <dbReference type="HAMAP-Rule" id="MF_01488"/>
    </source>
</evidence>
<dbReference type="CDD" id="cd18809">
    <property type="entry name" value="SF1_C_RecD"/>
    <property type="match status" value="1"/>
</dbReference>
<dbReference type="InterPro" id="IPR050534">
    <property type="entry name" value="Coronavir_polyprotein_1ab"/>
</dbReference>
<sequence length="738" mass="80817">MADVQPESGFREAVLDAVLERITFANEETGYTVARVATERSGGELLTVVGALLGAQVGESLRLTGRWSSHPKYGKQFEVRTYTTVLPATVQGIRRYLGSGMIKGIGPKMAERMVDHFGVDILRIIEEEPARLAEVYGLGPKRSQRIAKAWEEQKAIKEVMLFLQTVGVSTSLAVRIYKQYGDEAVEVVKAEPYRLAADVWGIGFKTADAIARSVGIPHDSPERIKAGIQYTLSEAADAGHCFLPEPNLVAEAVKILEVDRELVPPCLDALVAEEGVVREPLPTGVPAIYLVPFHRAERSLAYGLLELLNTRAERMPAFRDVDWDKALAWLRGRTGQELAPEQEQAVRLALTRKVAVLTGGPGCGKSFTVRSVVELARAKKAKVVLVAPTGRAAKRLAELTGHEASTVHRLLQLQPGGDPKYDRENPLDADLIVVDECSMVDVILANKLVRAISRGAHLLLVGDVDQLPSVGAGEVLRDLLTAEEAIPRVRLTKIFRQAQESGIVVNAHRINSGNHPRLSGFPDFFWFGCEDNDEAAALTVDVVANRIPRKFGLNPRRDVQVLAPMHRGAAGAGNLNTLLQEALTPSREGMPERRYGGRVYRVGDKVIQMRNNYDKGEAGIFNGTVGIVTAISLEDHQLTVLTDEDESIDYAFDELDELAHAYSITIHRSQGSEYPAVVIPLTTSSWMMLQRNLLYTAVTRAKRLVVLVGSRRALAAAVRTPGAGRRHTGLTHRLVEAI</sequence>
<dbReference type="Proteomes" id="UP000265768">
    <property type="component" value="Unassembled WGS sequence"/>
</dbReference>
<gene>
    <name evidence="3" type="primary">recD2</name>
    <name evidence="5" type="ORF">D5H75_21700</name>
</gene>
<dbReference type="SMART" id="SM00278">
    <property type="entry name" value="HhH1"/>
    <property type="match status" value="3"/>
</dbReference>
<evidence type="ECO:0000256" key="2">
    <source>
        <dbReference type="ARBA" id="ARBA00022840"/>
    </source>
</evidence>
<dbReference type="AlphaFoldDB" id="A0A3A4AYV1"/>
<dbReference type="PANTHER" id="PTHR43788:SF6">
    <property type="entry name" value="DNA HELICASE B"/>
    <property type="match status" value="1"/>
</dbReference>
<dbReference type="EC" id="5.6.2.3" evidence="3"/>
<feature type="domain" description="Helix-hairpin-helix DNA-binding motif class 1" evidence="4">
    <location>
        <begin position="130"/>
        <end position="149"/>
    </location>
</feature>
<dbReference type="InterPro" id="IPR055446">
    <property type="entry name" value="RecD2_N_OB"/>
</dbReference>